<reference evidence="2" key="1">
    <citation type="journal article" date="2019" name="Int. J. Syst. Evol. Microbiol.">
        <title>The Global Catalogue of Microorganisms (GCM) 10K type strain sequencing project: providing services to taxonomists for standard genome sequencing and annotation.</title>
        <authorList>
            <consortium name="The Broad Institute Genomics Platform"/>
            <consortium name="The Broad Institute Genome Sequencing Center for Infectious Disease"/>
            <person name="Wu L."/>
            <person name="Ma J."/>
        </authorList>
    </citation>
    <scope>NUCLEOTIDE SEQUENCE [LARGE SCALE GENOMIC DNA]</scope>
    <source>
        <strain evidence="2">JCM 17919</strain>
    </source>
</reference>
<proteinExistence type="predicted"/>
<dbReference type="EMBL" id="BAABGY010000008">
    <property type="protein sequence ID" value="GAA4334943.1"/>
    <property type="molecule type" value="Genomic_DNA"/>
</dbReference>
<dbReference type="Proteomes" id="UP001501725">
    <property type="component" value="Unassembled WGS sequence"/>
</dbReference>
<evidence type="ECO:0000313" key="2">
    <source>
        <dbReference type="Proteomes" id="UP001501725"/>
    </source>
</evidence>
<sequence length="256" mass="29512">MGLSDQFLDERIVAAGAAHPALPLFHCFEAIYIQRILDSMQLKPRLCNVYHEELLYLFYGKPSYKSANDNSNPGYLSPVCFMINWNAVPSIKRALAFDSGAFDRYDGFFHKSMGREEFQLNPNIDAIRKIIDFFYYSNTRYFKGQARQELPPYDQVHYQVEGYHSLITSSRESTTDDRRATIEIQLDYPIDITSDNIDAIVLPEHLDKSPTVRRILDGLSIPTLSYSDFGVASRNYYVHLLDKVQKLMIDKKLLNA</sequence>
<name>A0ABP8H685_9BACT</name>
<gene>
    <name evidence="1" type="ORF">GCM10023184_29390</name>
</gene>
<comment type="caution">
    <text evidence="1">The sequence shown here is derived from an EMBL/GenBank/DDBJ whole genome shotgun (WGS) entry which is preliminary data.</text>
</comment>
<keyword evidence="2" id="KW-1185">Reference proteome</keyword>
<protein>
    <recommendedName>
        <fullName evidence="3">DUF2971 domain-containing protein</fullName>
    </recommendedName>
</protein>
<organism evidence="1 2">
    <name type="scientific">Flaviaesturariibacter amylovorans</name>
    <dbReference type="NCBI Taxonomy" id="1084520"/>
    <lineage>
        <taxon>Bacteria</taxon>
        <taxon>Pseudomonadati</taxon>
        <taxon>Bacteroidota</taxon>
        <taxon>Chitinophagia</taxon>
        <taxon>Chitinophagales</taxon>
        <taxon>Chitinophagaceae</taxon>
        <taxon>Flaviaestuariibacter</taxon>
    </lineage>
</organism>
<evidence type="ECO:0008006" key="3">
    <source>
        <dbReference type="Google" id="ProtNLM"/>
    </source>
</evidence>
<accession>A0ABP8H685</accession>
<evidence type="ECO:0000313" key="1">
    <source>
        <dbReference type="EMBL" id="GAA4334943.1"/>
    </source>
</evidence>
<dbReference type="RefSeq" id="WP_345256510.1">
    <property type="nucleotide sequence ID" value="NZ_BAABGY010000008.1"/>
</dbReference>